<evidence type="ECO:0000256" key="10">
    <source>
        <dbReference type="RuleBase" id="RU004181"/>
    </source>
</evidence>
<evidence type="ECO:0000256" key="7">
    <source>
        <dbReference type="ARBA" id="ARBA00022989"/>
    </source>
</evidence>
<comment type="caution">
    <text evidence="9">Lacks conserved residue(s) required for the propagation of feature annotation.</text>
</comment>
<evidence type="ECO:0000256" key="9">
    <source>
        <dbReference type="HAMAP-Rule" id="MF_00161"/>
    </source>
</evidence>
<feature type="transmembrane region" description="Helical" evidence="9">
    <location>
        <begin position="69"/>
        <end position="92"/>
    </location>
</feature>
<dbReference type="PRINTS" id="PR00781">
    <property type="entry name" value="LIPOSIGPTASE"/>
</dbReference>
<evidence type="ECO:0000256" key="4">
    <source>
        <dbReference type="ARBA" id="ARBA00022692"/>
    </source>
</evidence>
<sequence>MSEPSGAAAISGGGQGGERRVPLLLAVAGLSYLIDLGSKLAVVAGLENRPAVQVIGSWLELRVMRNPGAAFSIGEATTFVFTLIAASVVVAIARLARKLYSTPWAIALGLLLGGALGNLTDRLFRSPGGLQGAVVDFISVRGFSVMNLADWAIFCGGTLIVFCTLRGWELDGGRAEAGAARSAGAV</sequence>
<dbReference type="InterPro" id="IPR001872">
    <property type="entry name" value="Peptidase_A8"/>
</dbReference>
<feature type="transmembrane region" description="Helical" evidence="9">
    <location>
        <begin position="104"/>
        <end position="124"/>
    </location>
</feature>
<evidence type="ECO:0000256" key="2">
    <source>
        <dbReference type="ARBA" id="ARBA00022475"/>
    </source>
</evidence>
<evidence type="ECO:0000256" key="8">
    <source>
        <dbReference type="ARBA" id="ARBA00023136"/>
    </source>
</evidence>
<keyword evidence="8 9" id="KW-0472">Membrane</keyword>
<keyword evidence="5 9" id="KW-0064">Aspartyl protease</keyword>
<keyword evidence="7 9" id="KW-1133">Transmembrane helix</keyword>
<dbReference type="RefSeq" id="WP_366090493.1">
    <property type="nucleotide sequence ID" value="NZ_JBFASG010000048.1"/>
</dbReference>
<comment type="subcellular location">
    <subcellularLocation>
        <location evidence="9">Cell membrane</location>
        <topology evidence="9">Multi-pass membrane protein</topology>
    </subcellularLocation>
</comment>
<comment type="pathway">
    <text evidence="9">Protein modification; lipoprotein biosynthesis (signal peptide cleavage).</text>
</comment>
<reference evidence="11 12" key="1">
    <citation type="submission" date="2024-06" db="EMBL/GenBank/DDBJ databases">
        <title>The Natural Products Discovery Center: Release of the First 8490 Sequenced Strains for Exploring Actinobacteria Biosynthetic Diversity.</title>
        <authorList>
            <person name="Kalkreuter E."/>
            <person name="Kautsar S.A."/>
            <person name="Yang D."/>
            <person name="Bader C.D."/>
            <person name="Teijaro C.N."/>
            <person name="Fluegel L."/>
            <person name="Davis C.M."/>
            <person name="Simpson J.R."/>
            <person name="Lauterbach L."/>
            <person name="Steele A.D."/>
            <person name="Gui C."/>
            <person name="Meng S."/>
            <person name="Li G."/>
            <person name="Viehrig K."/>
            <person name="Ye F."/>
            <person name="Su P."/>
            <person name="Kiefer A.F."/>
            <person name="Nichols A."/>
            <person name="Cepeda A.J."/>
            <person name="Yan W."/>
            <person name="Fan B."/>
            <person name="Jiang Y."/>
            <person name="Adhikari A."/>
            <person name="Zheng C.-J."/>
            <person name="Schuster L."/>
            <person name="Cowan T.M."/>
            <person name="Smanski M.J."/>
            <person name="Chevrette M.G."/>
            <person name="De Carvalho L.P.S."/>
            <person name="Shen B."/>
        </authorList>
    </citation>
    <scope>NUCLEOTIDE SEQUENCE [LARGE SCALE GENOMIC DNA]</scope>
    <source>
        <strain evidence="11 12">NPDC053791</strain>
    </source>
</reference>
<keyword evidence="3 9" id="KW-0645">Protease</keyword>
<comment type="similarity">
    <text evidence="1 9 10">Belongs to the peptidase A8 family.</text>
</comment>
<dbReference type="PANTHER" id="PTHR33695">
    <property type="entry name" value="LIPOPROTEIN SIGNAL PEPTIDASE"/>
    <property type="match status" value="1"/>
</dbReference>
<evidence type="ECO:0000256" key="6">
    <source>
        <dbReference type="ARBA" id="ARBA00022801"/>
    </source>
</evidence>
<keyword evidence="12" id="KW-1185">Reference proteome</keyword>
<keyword evidence="4 9" id="KW-0812">Transmembrane</keyword>
<comment type="catalytic activity">
    <reaction evidence="9">
        <text>Release of signal peptides from bacterial membrane prolipoproteins. Hydrolyzes -Xaa-Yaa-Zaa-|-(S,diacylglyceryl)Cys-, in which Xaa is hydrophobic (preferably Leu), and Yaa (Ala or Ser) and Zaa (Gly or Ala) have small, neutral side chains.</text>
        <dbReference type="EC" id="3.4.23.36"/>
    </reaction>
</comment>
<gene>
    <name evidence="9" type="primary">lspA</name>
    <name evidence="11" type="ORF">AB0L03_31700</name>
</gene>
<dbReference type="HAMAP" id="MF_00161">
    <property type="entry name" value="LspA"/>
    <property type="match status" value="1"/>
</dbReference>
<comment type="function">
    <text evidence="9">This protein specifically catalyzes the removal of signal peptides from prolipoproteins.</text>
</comment>
<dbReference type="PROSITE" id="PS00855">
    <property type="entry name" value="SPASE_II"/>
    <property type="match status" value="1"/>
</dbReference>
<accession>A0ABV3J3R0</accession>
<keyword evidence="6 9" id="KW-0378">Hydrolase</keyword>
<evidence type="ECO:0000256" key="1">
    <source>
        <dbReference type="ARBA" id="ARBA00006139"/>
    </source>
</evidence>
<dbReference type="Pfam" id="PF01252">
    <property type="entry name" value="Peptidase_A8"/>
    <property type="match status" value="1"/>
</dbReference>
<dbReference type="EC" id="3.4.23.36" evidence="9"/>
<dbReference type="Proteomes" id="UP001552479">
    <property type="component" value="Unassembled WGS sequence"/>
</dbReference>
<dbReference type="PANTHER" id="PTHR33695:SF1">
    <property type="entry name" value="LIPOPROTEIN SIGNAL PEPTIDASE"/>
    <property type="match status" value="1"/>
</dbReference>
<evidence type="ECO:0000313" key="11">
    <source>
        <dbReference type="EMBL" id="MEV4927323.1"/>
    </source>
</evidence>
<dbReference type="EMBL" id="JBFASG010000048">
    <property type="protein sequence ID" value="MEV4927323.1"/>
    <property type="molecule type" value="Genomic_DNA"/>
</dbReference>
<proteinExistence type="inferred from homology"/>
<comment type="caution">
    <text evidence="11">The sequence shown here is derived from an EMBL/GenBank/DDBJ whole genome shotgun (WGS) entry which is preliminary data.</text>
</comment>
<keyword evidence="2 9" id="KW-1003">Cell membrane</keyword>
<protein>
    <recommendedName>
        <fullName evidence="9">Lipoprotein signal peptidase</fullName>
        <ecNumber evidence="9">3.4.23.36</ecNumber>
    </recommendedName>
    <alternativeName>
        <fullName evidence="9">Prolipoprotein signal peptidase</fullName>
    </alternativeName>
    <alternativeName>
        <fullName evidence="9">Signal peptidase II</fullName>
        <shortName evidence="9">SPase II</shortName>
    </alternativeName>
</protein>
<feature type="active site" evidence="9">
    <location>
        <position position="136"/>
    </location>
</feature>
<feature type="transmembrane region" description="Helical" evidence="9">
    <location>
        <begin position="144"/>
        <end position="165"/>
    </location>
</feature>
<organism evidence="11 12">
    <name type="scientific">Streptomyces roseoverticillatus</name>
    <dbReference type="NCBI Taxonomy" id="66429"/>
    <lineage>
        <taxon>Bacteria</taxon>
        <taxon>Bacillati</taxon>
        <taxon>Actinomycetota</taxon>
        <taxon>Actinomycetes</taxon>
        <taxon>Kitasatosporales</taxon>
        <taxon>Streptomycetaceae</taxon>
        <taxon>Streptomyces</taxon>
    </lineage>
</organism>
<feature type="active site" evidence="9">
    <location>
        <position position="150"/>
    </location>
</feature>
<evidence type="ECO:0000313" key="12">
    <source>
        <dbReference type="Proteomes" id="UP001552479"/>
    </source>
</evidence>
<evidence type="ECO:0000256" key="3">
    <source>
        <dbReference type="ARBA" id="ARBA00022670"/>
    </source>
</evidence>
<dbReference type="GO" id="GO:0004190">
    <property type="term" value="F:aspartic-type endopeptidase activity"/>
    <property type="evidence" value="ECO:0007669"/>
    <property type="project" value="UniProtKB-EC"/>
</dbReference>
<name>A0ABV3J3R0_9ACTN</name>
<evidence type="ECO:0000256" key="5">
    <source>
        <dbReference type="ARBA" id="ARBA00022750"/>
    </source>
</evidence>